<feature type="binding site" evidence="5">
    <location>
        <position position="158"/>
    </location>
    <ligand>
        <name>Zn(2+)</name>
        <dbReference type="ChEBI" id="CHEBI:29105"/>
    </ligand>
</feature>
<dbReference type="AlphaFoldDB" id="F2BWC5"/>
<dbReference type="PANTHER" id="PTHR11109:SF7">
    <property type="entry name" value="GTP CYCLOHYDROLASE 1"/>
    <property type="match status" value="1"/>
</dbReference>
<dbReference type="Gene3D" id="1.10.286.10">
    <property type="match status" value="1"/>
</dbReference>
<dbReference type="EMBL" id="AFBB01000008">
    <property type="protein sequence ID" value="EGF15163.1"/>
    <property type="molecule type" value="Genomic_DNA"/>
</dbReference>
<evidence type="ECO:0000256" key="2">
    <source>
        <dbReference type="ARBA" id="ARBA00005080"/>
    </source>
</evidence>
<dbReference type="GO" id="GO:0003934">
    <property type="term" value="F:GTP cyclohydrolase I activity"/>
    <property type="evidence" value="ECO:0007669"/>
    <property type="project" value="UniProtKB-UniRule"/>
</dbReference>
<dbReference type="EC" id="3.5.4.16" evidence="5"/>
<feature type="binding site" evidence="5">
    <location>
        <position position="86"/>
    </location>
    <ligand>
        <name>Zn(2+)</name>
        <dbReference type="ChEBI" id="CHEBI:29105"/>
    </ligand>
</feature>
<keyword evidence="5" id="KW-0547">Nucleotide-binding</keyword>
<reference evidence="7 8" key="1">
    <citation type="submission" date="2011-02" db="EMBL/GenBank/DDBJ databases">
        <authorList>
            <person name="Muzny D."/>
            <person name="Qin X."/>
            <person name="Deng J."/>
            <person name="Jiang H."/>
            <person name="Liu Y."/>
            <person name="Qu J."/>
            <person name="Song X.-Z."/>
            <person name="Zhang L."/>
            <person name="Thornton R."/>
            <person name="Coyle M."/>
            <person name="Francisco L."/>
            <person name="Jackson L."/>
            <person name="Javaid M."/>
            <person name="Korchina V."/>
            <person name="Kovar C."/>
            <person name="Mata R."/>
            <person name="Mathew T."/>
            <person name="Ngo R."/>
            <person name="Nguyen L."/>
            <person name="Nguyen N."/>
            <person name="Okwuonu G."/>
            <person name="Ongeri F."/>
            <person name="Pham C."/>
            <person name="Simmons D."/>
            <person name="Wilczek-Boney K."/>
            <person name="Hale W."/>
            <person name="Jakkamsetti A."/>
            <person name="Pham P."/>
            <person name="Ruth R."/>
            <person name="San Lucas F."/>
            <person name="Warren J."/>
            <person name="Zhang J."/>
            <person name="Zhao Z."/>
            <person name="Zhou C."/>
            <person name="Zhu D."/>
            <person name="Lee S."/>
            <person name="Bess C."/>
            <person name="Blankenburg K."/>
            <person name="Forbes L."/>
            <person name="Fu Q."/>
            <person name="Gubbala S."/>
            <person name="Hirani K."/>
            <person name="Jayaseelan J.C."/>
            <person name="Lara F."/>
            <person name="Munidasa M."/>
            <person name="Palculict T."/>
            <person name="Patil S."/>
            <person name="Pu L.-L."/>
            <person name="Saada N."/>
            <person name="Tang L."/>
            <person name="Weissenberger G."/>
            <person name="Zhu Y."/>
            <person name="Hemphill L."/>
            <person name="Shang Y."/>
            <person name="Youmans B."/>
            <person name="Ayvaz T."/>
            <person name="Ross M."/>
            <person name="Santibanez J."/>
            <person name="Aqrawi P."/>
            <person name="Gross S."/>
            <person name="Joshi V."/>
            <person name="Fowler G."/>
            <person name="Nazareth L."/>
            <person name="Reid J."/>
            <person name="Worley K."/>
            <person name="Petrosino J."/>
            <person name="Highlander S."/>
            <person name="Gibbs R."/>
        </authorList>
    </citation>
    <scope>NUCLEOTIDE SEQUENCE [LARGE SCALE GENOMIC DNA]</scope>
    <source>
        <strain evidence="7 8">DSM 19965</strain>
    </source>
</reference>
<keyword evidence="5" id="KW-0862">Zinc</keyword>
<dbReference type="GO" id="GO:0006729">
    <property type="term" value="P:tetrahydrobiopterin biosynthetic process"/>
    <property type="evidence" value="ECO:0007669"/>
    <property type="project" value="TreeGrafter"/>
</dbReference>
<feature type="binding site" evidence="5">
    <location>
        <position position="89"/>
    </location>
    <ligand>
        <name>Zn(2+)</name>
        <dbReference type="ChEBI" id="CHEBI:29105"/>
    </ligand>
</feature>
<comment type="pathway">
    <text evidence="2 5">Cofactor biosynthesis; 7,8-dihydroneopterin triphosphate biosynthesis; 7,8-dihydroneopterin triphosphate from GTP: step 1/1.</text>
</comment>
<evidence type="ECO:0000256" key="3">
    <source>
        <dbReference type="ARBA" id="ARBA00022563"/>
    </source>
</evidence>
<evidence type="ECO:0000256" key="4">
    <source>
        <dbReference type="ARBA" id="ARBA00022801"/>
    </source>
</evidence>
<keyword evidence="3 5" id="KW-0554">One-carbon metabolism</keyword>
<comment type="subunit">
    <text evidence="5">Homopolymer.</text>
</comment>
<keyword evidence="5" id="KW-0342">GTP-binding</keyword>
<evidence type="ECO:0000256" key="1">
    <source>
        <dbReference type="ARBA" id="ARBA00001052"/>
    </source>
</evidence>
<sequence>MESGGKRSMNKEKLEQAAKLLIEAIGDDPKREGLFETPKRFAEMIQEQFAYVGITNDEIAKKFDKTFETTENDIVIVKQIPIFSHCEHHIAIMYNMKVSIGYKPKGRVIGLSKMARIADAVGKRFQIQERIGTDIREIMKKITKSEDVIVHISGEHSCMTARGIQKPGAVTETIASSGIFKENYETRAEFLKMVKN</sequence>
<keyword evidence="8" id="KW-1185">Reference proteome</keyword>
<dbReference type="UniPathway" id="UPA00848">
    <property type="reaction ID" value="UER00151"/>
</dbReference>
<dbReference type="HAMAP" id="MF_00223">
    <property type="entry name" value="FolE"/>
    <property type="match status" value="1"/>
</dbReference>
<dbReference type="STRING" id="888062.HMPREF9083_0492"/>
<dbReference type="HOGENOM" id="CLU_049768_3_2_9"/>
<feature type="domain" description="GTP cyclohydrolase I" evidence="6">
    <location>
        <begin position="15"/>
        <end position="194"/>
    </location>
</feature>
<evidence type="ECO:0000313" key="8">
    <source>
        <dbReference type="Proteomes" id="UP000003503"/>
    </source>
</evidence>
<dbReference type="InterPro" id="IPR043133">
    <property type="entry name" value="GTP-CH-I_C/QueF"/>
</dbReference>
<keyword evidence="5" id="KW-0479">Metal-binding</keyword>
<dbReference type="GO" id="GO:0005737">
    <property type="term" value="C:cytoplasm"/>
    <property type="evidence" value="ECO:0007669"/>
    <property type="project" value="TreeGrafter"/>
</dbReference>
<dbReference type="InterPro" id="IPR020602">
    <property type="entry name" value="GTP_CycHdrlase_I_dom"/>
</dbReference>
<proteinExistence type="inferred from homology"/>
<dbReference type="InterPro" id="IPR001474">
    <property type="entry name" value="GTP_CycHdrlase_I"/>
</dbReference>
<organism evidence="7 8">
    <name type="scientific">Dialister micraerophilus DSM 19965</name>
    <dbReference type="NCBI Taxonomy" id="888062"/>
    <lineage>
        <taxon>Bacteria</taxon>
        <taxon>Bacillati</taxon>
        <taxon>Bacillota</taxon>
        <taxon>Negativicutes</taxon>
        <taxon>Veillonellales</taxon>
        <taxon>Veillonellaceae</taxon>
        <taxon>Dialister</taxon>
    </lineage>
</organism>
<accession>F2BWC5</accession>
<dbReference type="SUPFAM" id="SSF55620">
    <property type="entry name" value="Tetrahydrobiopterin biosynthesis enzymes-like"/>
    <property type="match status" value="1"/>
</dbReference>
<dbReference type="FunFam" id="3.30.1130.10:FF:000001">
    <property type="entry name" value="GTP cyclohydrolase 1"/>
    <property type="match status" value="1"/>
</dbReference>
<evidence type="ECO:0000256" key="5">
    <source>
        <dbReference type="HAMAP-Rule" id="MF_00223"/>
    </source>
</evidence>
<comment type="caution">
    <text evidence="7">The sequence shown here is derived from an EMBL/GenBank/DDBJ whole genome shotgun (WGS) entry which is preliminary data.</text>
</comment>
<evidence type="ECO:0000259" key="6">
    <source>
        <dbReference type="Pfam" id="PF01227"/>
    </source>
</evidence>
<dbReference type="Gene3D" id="3.30.1130.10">
    <property type="match status" value="1"/>
</dbReference>
<dbReference type="GO" id="GO:0046654">
    <property type="term" value="P:tetrahydrofolate biosynthetic process"/>
    <property type="evidence" value="ECO:0007669"/>
    <property type="project" value="UniProtKB-UniRule"/>
</dbReference>
<dbReference type="InterPro" id="IPR043134">
    <property type="entry name" value="GTP-CH-I_N"/>
</dbReference>
<dbReference type="NCBIfam" id="NF006826">
    <property type="entry name" value="PRK09347.1-3"/>
    <property type="match status" value="1"/>
</dbReference>
<dbReference type="NCBIfam" id="TIGR00063">
    <property type="entry name" value="folE"/>
    <property type="match status" value="1"/>
</dbReference>
<dbReference type="GO" id="GO:0006730">
    <property type="term" value="P:one-carbon metabolic process"/>
    <property type="evidence" value="ECO:0007669"/>
    <property type="project" value="UniProtKB-UniRule"/>
</dbReference>
<gene>
    <name evidence="5 7" type="primary">folE</name>
    <name evidence="7" type="ORF">HMPREF9083_0492</name>
</gene>
<dbReference type="PANTHER" id="PTHR11109">
    <property type="entry name" value="GTP CYCLOHYDROLASE I"/>
    <property type="match status" value="1"/>
</dbReference>
<dbReference type="eggNOG" id="COG0302">
    <property type="taxonomic scope" value="Bacteria"/>
</dbReference>
<comment type="catalytic activity">
    <reaction evidence="1 5">
        <text>GTP + H2O = 7,8-dihydroneopterin 3'-triphosphate + formate + H(+)</text>
        <dbReference type="Rhea" id="RHEA:17473"/>
        <dbReference type="ChEBI" id="CHEBI:15377"/>
        <dbReference type="ChEBI" id="CHEBI:15378"/>
        <dbReference type="ChEBI" id="CHEBI:15740"/>
        <dbReference type="ChEBI" id="CHEBI:37565"/>
        <dbReference type="ChEBI" id="CHEBI:58462"/>
        <dbReference type="EC" id="3.5.4.16"/>
    </reaction>
</comment>
<dbReference type="GO" id="GO:0005525">
    <property type="term" value="F:GTP binding"/>
    <property type="evidence" value="ECO:0007669"/>
    <property type="project" value="UniProtKB-KW"/>
</dbReference>
<protein>
    <recommendedName>
        <fullName evidence="5">GTP cyclohydrolase 1</fullName>
        <ecNumber evidence="5">3.5.4.16</ecNumber>
    </recommendedName>
    <alternativeName>
        <fullName evidence="5">GTP cyclohydrolase I</fullName>
        <shortName evidence="5">GTP-CH-I</shortName>
    </alternativeName>
</protein>
<dbReference type="GO" id="GO:0008270">
    <property type="term" value="F:zinc ion binding"/>
    <property type="evidence" value="ECO:0007669"/>
    <property type="project" value="UniProtKB-UniRule"/>
</dbReference>
<dbReference type="Pfam" id="PF01227">
    <property type="entry name" value="GTP_cyclohydroI"/>
    <property type="match status" value="1"/>
</dbReference>
<name>F2BWC5_9FIRM</name>
<evidence type="ECO:0000313" key="7">
    <source>
        <dbReference type="EMBL" id="EGF15163.1"/>
    </source>
</evidence>
<dbReference type="Proteomes" id="UP000003503">
    <property type="component" value="Unassembled WGS sequence"/>
</dbReference>
<comment type="similarity">
    <text evidence="5">Belongs to the GTP cyclohydrolase I family.</text>
</comment>
<keyword evidence="4 5" id="KW-0378">Hydrolase</keyword>